<feature type="transmembrane region" description="Helical" evidence="7">
    <location>
        <begin position="128"/>
        <end position="152"/>
    </location>
</feature>
<dbReference type="PANTHER" id="PTHR30193:SF37">
    <property type="entry name" value="INNER MEMBRANE ABC TRANSPORTER PERMEASE PROTEIN YCJO"/>
    <property type="match status" value="1"/>
</dbReference>
<dbReference type="InterPro" id="IPR051393">
    <property type="entry name" value="ABC_transporter_permease"/>
</dbReference>
<comment type="caution">
    <text evidence="9">The sequence shown here is derived from an EMBL/GenBank/DDBJ whole genome shotgun (WGS) entry which is preliminary data.</text>
</comment>
<dbReference type="InterPro" id="IPR000515">
    <property type="entry name" value="MetI-like"/>
</dbReference>
<evidence type="ECO:0000256" key="7">
    <source>
        <dbReference type="RuleBase" id="RU363032"/>
    </source>
</evidence>
<evidence type="ECO:0000313" key="10">
    <source>
        <dbReference type="Proteomes" id="UP001596989"/>
    </source>
</evidence>
<keyword evidence="3" id="KW-1003">Cell membrane</keyword>
<dbReference type="PANTHER" id="PTHR30193">
    <property type="entry name" value="ABC TRANSPORTER PERMEASE PROTEIN"/>
    <property type="match status" value="1"/>
</dbReference>
<evidence type="ECO:0000259" key="8">
    <source>
        <dbReference type="PROSITE" id="PS50928"/>
    </source>
</evidence>
<keyword evidence="6 7" id="KW-0472">Membrane</keyword>
<evidence type="ECO:0000256" key="5">
    <source>
        <dbReference type="ARBA" id="ARBA00022989"/>
    </source>
</evidence>
<organism evidence="9 10">
    <name type="scientific">Paenibacillus chungangensis</name>
    <dbReference type="NCBI Taxonomy" id="696535"/>
    <lineage>
        <taxon>Bacteria</taxon>
        <taxon>Bacillati</taxon>
        <taxon>Bacillota</taxon>
        <taxon>Bacilli</taxon>
        <taxon>Bacillales</taxon>
        <taxon>Paenibacillaceae</taxon>
        <taxon>Paenibacillus</taxon>
    </lineage>
</organism>
<evidence type="ECO:0000256" key="4">
    <source>
        <dbReference type="ARBA" id="ARBA00022692"/>
    </source>
</evidence>
<feature type="transmembrane region" description="Helical" evidence="7">
    <location>
        <begin position="285"/>
        <end position="308"/>
    </location>
</feature>
<dbReference type="Gene3D" id="1.10.3720.10">
    <property type="entry name" value="MetI-like"/>
    <property type="match status" value="1"/>
</dbReference>
<dbReference type="Proteomes" id="UP001596989">
    <property type="component" value="Unassembled WGS sequence"/>
</dbReference>
<dbReference type="RefSeq" id="WP_377568193.1">
    <property type="nucleotide sequence ID" value="NZ_JBHTJZ010000070.1"/>
</dbReference>
<gene>
    <name evidence="9" type="ORF">ACFQ2I_22185</name>
</gene>
<proteinExistence type="inferred from homology"/>
<feature type="transmembrane region" description="Helical" evidence="7">
    <location>
        <begin position="43"/>
        <end position="69"/>
    </location>
</feature>
<dbReference type="PROSITE" id="PS50928">
    <property type="entry name" value="ABC_TM1"/>
    <property type="match status" value="1"/>
</dbReference>
<feature type="transmembrane region" description="Helical" evidence="7">
    <location>
        <begin position="89"/>
        <end position="116"/>
    </location>
</feature>
<dbReference type="SUPFAM" id="SSF161098">
    <property type="entry name" value="MetI-like"/>
    <property type="match status" value="1"/>
</dbReference>
<comment type="subcellular location">
    <subcellularLocation>
        <location evidence="1 7">Cell membrane</location>
        <topology evidence="1 7">Multi-pass membrane protein</topology>
    </subcellularLocation>
</comment>
<reference evidence="10" key="1">
    <citation type="journal article" date="2019" name="Int. J. Syst. Evol. Microbiol.">
        <title>The Global Catalogue of Microorganisms (GCM) 10K type strain sequencing project: providing services to taxonomists for standard genome sequencing and annotation.</title>
        <authorList>
            <consortium name="The Broad Institute Genomics Platform"/>
            <consortium name="The Broad Institute Genome Sequencing Center for Infectious Disease"/>
            <person name="Wu L."/>
            <person name="Ma J."/>
        </authorList>
    </citation>
    <scope>NUCLEOTIDE SEQUENCE [LARGE SCALE GENOMIC DNA]</scope>
    <source>
        <strain evidence="10">CCUG 59129</strain>
    </source>
</reference>
<dbReference type="Pfam" id="PF00528">
    <property type="entry name" value="BPD_transp_1"/>
    <property type="match status" value="1"/>
</dbReference>
<evidence type="ECO:0000256" key="2">
    <source>
        <dbReference type="ARBA" id="ARBA00022448"/>
    </source>
</evidence>
<sequence length="321" mass="36801">MLNREIPSASRDAKLTVRLPRRWTSFFVSVFKNRISFYFLAPYLFFFTLFTIIPVAASIAMSFSYYNILEPPRWIGISNYKLLFLDDDVFLTALANTFKFAIVSGPIGYIMSFLLAWLISQIPQKYRFFYTVCFYTPAITSAIAMSIVWSYLFSGDRYGLINHFMMRIGLFREPWLWLQDVDTILPVLIIVQLWMSMGVGFLAFLAGLANVPRDMYEAGAIDGVRYRWQELWYITIPYVKPQLLFGAVLQVVTALQVFDISVQLVGMPSPLYAGHTVMTHLFDYAFIRFEMGYATAIAVILFGLMVGINRIIFNILGSKGG</sequence>
<comment type="similarity">
    <text evidence="7">Belongs to the binding-protein-dependent transport system permease family.</text>
</comment>
<name>A0ABW3HX09_9BACL</name>
<feature type="transmembrane region" description="Helical" evidence="7">
    <location>
        <begin position="184"/>
        <end position="206"/>
    </location>
</feature>
<protein>
    <submittedName>
        <fullName evidence="9">Carbohydrate ABC transporter permease</fullName>
    </submittedName>
</protein>
<evidence type="ECO:0000313" key="9">
    <source>
        <dbReference type="EMBL" id="MFD0962054.1"/>
    </source>
</evidence>
<accession>A0ABW3HX09</accession>
<keyword evidence="5 7" id="KW-1133">Transmembrane helix</keyword>
<keyword evidence="10" id="KW-1185">Reference proteome</keyword>
<keyword evidence="4 7" id="KW-0812">Transmembrane</keyword>
<evidence type="ECO:0000256" key="6">
    <source>
        <dbReference type="ARBA" id="ARBA00023136"/>
    </source>
</evidence>
<dbReference type="EMBL" id="JBHTJZ010000070">
    <property type="protein sequence ID" value="MFD0962054.1"/>
    <property type="molecule type" value="Genomic_DNA"/>
</dbReference>
<keyword evidence="2 7" id="KW-0813">Transport</keyword>
<dbReference type="InterPro" id="IPR035906">
    <property type="entry name" value="MetI-like_sf"/>
</dbReference>
<evidence type="ECO:0000256" key="3">
    <source>
        <dbReference type="ARBA" id="ARBA00022475"/>
    </source>
</evidence>
<feature type="transmembrane region" description="Helical" evidence="7">
    <location>
        <begin position="243"/>
        <end position="265"/>
    </location>
</feature>
<dbReference type="CDD" id="cd06261">
    <property type="entry name" value="TM_PBP2"/>
    <property type="match status" value="1"/>
</dbReference>
<evidence type="ECO:0000256" key="1">
    <source>
        <dbReference type="ARBA" id="ARBA00004651"/>
    </source>
</evidence>
<feature type="domain" description="ABC transmembrane type-1" evidence="8">
    <location>
        <begin position="94"/>
        <end position="312"/>
    </location>
</feature>